<name>A0A7S4NVR0_9EUKA</name>
<organism evidence="1">
    <name type="scientific">Paramoeba aestuarina</name>
    <dbReference type="NCBI Taxonomy" id="180227"/>
    <lineage>
        <taxon>Eukaryota</taxon>
        <taxon>Amoebozoa</taxon>
        <taxon>Discosea</taxon>
        <taxon>Flabellinia</taxon>
        <taxon>Dactylopodida</taxon>
        <taxon>Paramoebidae</taxon>
        <taxon>Paramoeba</taxon>
    </lineage>
</organism>
<gene>
    <name evidence="1" type="ORF">NAES01612_LOCUS13578</name>
</gene>
<accession>A0A7S4NVR0</accession>
<dbReference type="AlphaFoldDB" id="A0A7S4NVR0"/>
<evidence type="ECO:0000313" key="1">
    <source>
        <dbReference type="EMBL" id="CAE2310328.1"/>
    </source>
</evidence>
<protein>
    <submittedName>
        <fullName evidence="1">Uncharacterized protein</fullName>
    </submittedName>
</protein>
<dbReference type="EMBL" id="HBKR01020851">
    <property type="protein sequence ID" value="CAE2310328.1"/>
    <property type="molecule type" value="Transcribed_RNA"/>
</dbReference>
<sequence>MSIIGARALIPNTPLSDGDACLPLSSYFFHLHQILGHAYLHSVIGTFTCLCQKSFFSLETPDSIRQEADFLETAESRHAVEQGFEYLMKMIAVSIPEIPEEIKQSIRVVCKYSKGPPQEKKDFVLKCFLSSFICSGLSTPAILGNELSQGMKVFCSLLSRLLHIATVGPPAVGEEAEFLNNLAQSTYVQKKIDFIVSHLLTEKDEDELMQCYVDFLKIWEVHHSPCARKCNQYTCWAQEPSPLASLAEFAMLLNNDAPEIVPIIVHSSRMGAHSLDLEAFHDLLKYVKETVLVGL</sequence>
<reference evidence="1" key="1">
    <citation type="submission" date="2021-01" db="EMBL/GenBank/DDBJ databases">
        <authorList>
            <person name="Corre E."/>
            <person name="Pelletier E."/>
            <person name="Niang G."/>
            <person name="Scheremetjew M."/>
            <person name="Finn R."/>
            <person name="Kale V."/>
            <person name="Holt S."/>
            <person name="Cochrane G."/>
            <person name="Meng A."/>
            <person name="Brown T."/>
            <person name="Cohen L."/>
        </authorList>
    </citation>
    <scope>NUCLEOTIDE SEQUENCE</scope>
    <source>
        <strain evidence="1">SoJaBio B1-5/56/2</strain>
    </source>
</reference>
<proteinExistence type="predicted"/>